<organism evidence="2 3">
    <name type="scientific">Durusdinium trenchii</name>
    <dbReference type="NCBI Taxonomy" id="1381693"/>
    <lineage>
        <taxon>Eukaryota</taxon>
        <taxon>Sar</taxon>
        <taxon>Alveolata</taxon>
        <taxon>Dinophyceae</taxon>
        <taxon>Suessiales</taxon>
        <taxon>Symbiodiniaceae</taxon>
        <taxon>Durusdinium</taxon>
    </lineage>
</organism>
<accession>A0ABP0N105</accession>
<name>A0ABP0N105_9DINO</name>
<evidence type="ECO:0000313" key="2">
    <source>
        <dbReference type="EMBL" id="CAK9057108.1"/>
    </source>
</evidence>
<keyword evidence="3" id="KW-1185">Reference proteome</keyword>
<protein>
    <submittedName>
        <fullName evidence="2">Uncharacterized protein</fullName>
    </submittedName>
</protein>
<comment type="caution">
    <text evidence="2">The sequence shown here is derived from an EMBL/GenBank/DDBJ whole genome shotgun (WGS) entry which is preliminary data.</text>
</comment>
<reference evidence="2 3" key="1">
    <citation type="submission" date="2024-02" db="EMBL/GenBank/DDBJ databases">
        <authorList>
            <person name="Chen Y."/>
            <person name="Shah S."/>
            <person name="Dougan E. K."/>
            <person name="Thang M."/>
            <person name="Chan C."/>
        </authorList>
    </citation>
    <scope>NUCLEOTIDE SEQUENCE [LARGE SCALE GENOMIC DNA]</scope>
</reference>
<proteinExistence type="predicted"/>
<feature type="region of interest" description="Disordered" evidence="1">
    <location>
        <begin position="1"/>
        <end position="30"/>
    </location>
</feature>
<evidence type="ECO:0000256" key="1">
    <source>
        <dbReference type="SAM" id="MobiDB-lite"/>
    </source>
</evidence>
<dbReference type="Proteomes" id="UP001642484">
    <property type="component" value="Unassembled WGS sequence"/>
</dbReference>
<evidence type="ECO:0000313" key="3">
    <source>
        <dbReference type="Proteomes" id="UP001642484"/>
    </source>
</evidence>
<gene>
    <name evidence="2" type="ORF">CCMP2556_LOCUS28215</name>
</gene>
<sequence>MDVGAEKMFRPNNLELGPEETGPRPLDSLSGKLGFAPPARSYTLRAGCRIQVFDLKRQTELNGSMGVALEWVQQIERWKVVLDDGSSLLLRPAHLTAVGKGWDSASAQTCE</sequence>
<dbReference type="EMBL" id="CAXAMN010021112">
    <property type="protein sequence ID" value="CAK9057108.1"/>
    <property type="molecule type" value="Genomic_DNA"/>
</dbReference>